<evidence type="ECO:0000313" key="3">
    <source>
        <dbReference type="EMBL" id="GAA1515655.1"/>
    </source>
</evidence>
<keyword evidence="4" id="KW-1185">Reference proteome</keyword>
<dbReference type="InterPro" id="IPR032465">
    <property type="entry name" value="ACMSD"/>
</dbReference>
<evidence type="ECO:0000256" key="1">
    <source>
        <dbReference type="ARBA" id="ARBA00023239"/>
    </source>
</evidence>
<evidence type="ECO:0000313" key="4">
    <source>
        <dbReference type="Proteomes" id="UP001500842"/>
    </source>
</evidence>
<keyword evidence="1" id="KW-0456">Lyase</keyword>
<proteinExistence type="predicted"/>
<feature type="domain" description="Amidohydrolase-related" evidence="2">
    <location>
        <begin position="126"/>
        <end position="383"/>
    </location>
</feature>
<dbReference type="InterPro" id="IPR006680">
    <property type="entry name" value="Amidohydro-rel"/>
</dbReference>
<dbReference type="InterPro" id="IPR032466">
    <property type="entry name" value="Metal_Hydrolase"/>
</dbReference>
<reference evidence="3 4" key="1">
    <citation type="journal article" date="2019" name="Int. J. Syst. Evol. Microbiol.">
        <title>The Global Catalogue of Microorganisms (GCM) 10K type strain sequencing project: providing services to taxonomists for standard genome sequencing and annotation.</title>
        <authorList>
            <consortium name="The Broad Institute Genomics Platform"/>
            <consortium name="The Broad Institute Genome Sequencing Center for Infectious Disease"/>
            <person name="Wu L."/>
            <person name="Ma J."/>
        </authorList>
    </citation>
    <scope>NUCLEOTIDE SEQUENCE [LARGE SCALE GENOMIC DNA]</scope>
    <source>
        <strain evidence="3 4">JCM 14942</strain>
    </source>
</reference>
<dbReference type="SUPFAM" id="SSF51556">
    <property type="entry name" value="Metallo-dependent hydrolases"/>
    <property type="match status" value="1"/>
</dbReference>
<dbReference type="Gene3D" id="3.20.20.140">
    <property type="entry name" value="Metal-dependent hydrolases"/>
    <property type="match status" value="1"/>
</dbReference>
<dbReference type="EMBL" id="BAAAOR010000014">
    <property type="protein sequence ID" value="GAA1515655.1"/>
    <property type="molecule type" value="Genomic_DNA"/>
</dbReference>
<dbReference type="Proteomes" id="UP001500842">
    <property type="component" value="Unassembled WGS sequence"/>
</dbReference>
<dbReference type="Pfam" id="PF04909">
    <property type="entry name" value="Amidohydro_2"/>
    <property type="match status" value="1"/>
</dbReference>
<protein>
    <submittedName>
        <fullName evidence="3">Amidohydrolase family protein</fullName>
    </submittedName>
</protein>
<comment type="caution">
    <text evidence="3">The sequence shown here is derived from an EMBL/GenBank/DDBJ whole genome shotgun (WGS) entry which is preliminary data.</text>
</comment>
<gene>
    <name evidence="3" type="ORF">GCM10009788_19980</name>
</gene>
<accession>A0ABN2AEA5</accession>
<name>A0ABN2AEA5_9ACTN</name>
<sequence length="438" mass="49331">MTPLTLISSDGHATALMRDYRPYLEAEFREDFDAFLDEWEDRGSRSFDLRALRHRLDPELVDQWEEVMVATGRLEGNWNPTARLEEMEREGVCAEVVFPDFGLPFELYSPLMSTVLKHPPAPTPQMEAGFRAYNSWLADFCSETPERFAGMGLASWREPDEAVAEIRRCKKLGLTGVVLPKFSREAPLYDSRFDVVWQTLVDLDMVVNLHIAISSTADMPMFVGDPPHPGCVSRVMAPELFFYAQNILTHLIWGGVLEKFPRLKIVVTELGSGWIAGALQDMDYTYQGSYARSDIRSFLKLRPSEYFARQCYIGASTFSKAEIDMRELLGVDKIMFGMDYPHHEGTMIEGTRNYLRATYGAVGVPESEARAMLGLTAAEVFGFDLAKLAPVVERIDLRVAEVLTPPETDLYPRGDVHKPAPVFIRPGGDNPGRALSVR</sequence>
<dbReference type="PANTHER" id="PTHR21240:SF28">
    <property type="entry name" value="ISO-OROTATE DECARBOXYLASE (EUROFUNG)"/>
    <property type="match status" value="1"/>
</dbReference>
<organism evidence="3 4">
    <name type="scientific">Nocardioides humi</name>
    <dbReference type="NCBI Taxonomy" id="449461"/>
    <lineage>
        <taxon>Bacteria</taxon>
        <taxon>Bacillati</taxon>
        <taxon>Actinomycetota</taxon>
        <taxon>Actinomycetes</taxon>
        <taxon>Propionibacteriales</taxon>
        <taxon>Nocardioidaceae</taxon>
        <taxon>Nocardioides</taxon>
    </lineage>
</organism>
<evidence type="ECO:0000259" key="2">
    <source>
        <dbReference type="Pfam" id="PF04909"/>
    </source>
</evidence>
<dbReference type="PANTHER" id="PTHR21240">
    <property type="entry name" value="2-AMINO-3-CARBOXYLMUCONATE-6-SEMIALDEHYDE DECARBOXYLASE"/>
    <property type="match status" value="1"/>
</dbReference>
<dbReference type="RefSeq" id="WP_141005530.1">
    <property type="nucleotide sequence ID" value="NZ_BAAAOR010000014.1"/>
</dbReference>